<accession>A0A139BPT1</accession>
<keyword evidence="1" id="KW-0472">Membrane</keyword>
<name>A0A139BPT1_9PROT</name>
<comment type="caution">
    <text evidence="2">The sequence shown here is derived from an EMBL/GenBank/DDBJ whole genome shotgun (WGS) entry which is preliminary data.</text>
</comment>
<feature type="transmembrane region" description="Helical" evidence="1">
    <location>
        <begin position="106"/>
        <end position="126"/>
    </location>
</feature>
<keyword evidence="1" id="KW-1133">Transmembrane helix</keyword>
<evidence type="ECO:0008006" key="4">
    <source>
        <dbReference type="Google" id="ProtNLM"/>
    </source>
</evidence>
<dbReference type="AlphaFoldDB" id="A0A139BPT1"/>
<protein>
    <recommendedName>
        <fullName evidence="4">Glycosyltransferase RgtA/B/C/D-like domain-containing protein</fullName>
    </recommendedName>
</protein>
<organism evidence="2 3">
    <name type="scientific">Candidatus Gallionella acididurans</name>
    <dbReference type="NCBI Taxonomy" id="1796491"/>
    <lineage>
        <taxon>Bacteria</taxon>
        <taxon>Pseudomonadati</taxon>
        <taxon>Pseudomonadota</taxon>
        <taxon>Betaproteobacteria</taxon>
        <taxon>Nitrosomonadales</taxon>
        <taxon>Gallionellaceae</taxon>
        <taxon>Gallionella</taxon>
    </lineage>
</organism>
<dbReference type="Proteomes" id="UP000070578">
    <property type="component" value="Unassembled WGS sequence"/>
</dbReference>
<feature type="transmembrane region" description="Helical" evidence="1">
    <location>
        <begin position="229"/>
        <end position="254"/>
    </location>
</feature>
<reference evidence="2 3" key="2">
    <citation type="submission" date="2016-03" db="EMBL/GenBank/DDBJ databases">
        <title>New uncultured bacterium of the family Gallionellaceae from acid mine drainage: description and reconstruction of genome based on metagenomic analysis of microbial community.</title>
        <authorList>
            <person name="Kadnikov V."/>
            <person name="Ivasenko D."/>
            <person name="Beletsky A."/>
            <person name="Mardanov A."/>
            <person name="Danilova E."/>
            <person name="Pimenov N."/>
            <person name="Karnachuk O."/>
            <person name="Ravin N."/>
        </authorList>
    </citation>
    <scope>NUCLEOTIDE SEQUENCE [LARGE SCALE GENOMIC DNA]</scope>
    <source>
        <strain evidence="2">ShG14-8</strain>
    </source>
</reference>
<feature type="transmembrane region" description="Helical" evidence="1">
    <location>
        <begin position="175"/>
        <end position="194"/>
    </location>
</feature>
<feature type="transmembrane region" description="Helical" evidence="1">
    <location>
        <begin position="63"/>
        <end position="86"/>
    </location>
</feature>
<evidence type="ECO:0000256" key="1">
    <source>
        <dbReference type="SAM" id="Phobius"/>
    </source>
</evidence>
<evidence type="ECO:0000313" key="3">
    <source>
        <dbReference type="Proteomes" id="UP000070578"/>
    </source>
</evidence>
<feature type="transmembrane region" description="Helical" evidence="1">
    <location>
        <begin position="146"/>
        <end position="168"/>
    </location>
</feature>
<evidence type="ECO:0000313" key="2">
    <source>
        <dbReference type="EMBL" id="KXS31017.1"/>
    </source>
</evidence>
<proteinExistence type="predicted"/>
<keyword evidence="1" id="KW-0812">Transmembrane</keyword>
<gene>
    <name evidence="2" type="ORF">AWT59_2857</name>
</gene>
<feature type="transmembrane region" description="Helical" evidence="1">
    <location>
        <begin position="266"/>
        <end position="287"/>
    </location>
</feature>
<feature type="transmembrane region" description="Helical" evidence="1">
    <location>
        <begin position="293"/>
        <end position="313"/>
    </location>
</feature>
<sequence>MRAILVFLVSLIICIIAIVIERMVGIGWDYHPDVITYITTYKSVTEQGLDALPNQLYYFITNWVGGSVSLLIALNVLAYCTANMIIANVYYDFCCVKGRVKRKGSILMLVLLLFAPYRLHLAIHALKDTFIILSLCTFAAFNGRSIYSWLAWIPLLLLRIYAVFYTLILVRGRMLLIIIALAIVLIGFLDLPVLEVLQDRNEAGMHSREFDVIPSFVGMGLTGTILRMIVWPLLVVTGAYVILSPALLFIPLALEALVARVWSRHVFGHLGLTIGLIVCLAVIAAFVDSFTAYLRYVYPALVVMPIIIMRNMAHLPNRMPRRSSKSLRWL</sequence>
<reference evidence="2 3" key="1">
    <citation type="submission" date="2016-02" db="EMBL/GenBank/DDBJ databases">
        <authorList>
            <person name="Wen L."/>
            <person name="He K."/>
            <person name="Yang H."/>
        </authorList>
    </citation>
    <scope>NUCLEOTIDE SEQUENCE [LARGE SCALE GENOMIC DNA]</scope>
    <source>
        <strain evidence="2">ShG14-8</strain>
    </source>
</reference>
<dbReference type="EMBL" id="LSLI01000107">
    <property type="protein sequence ID" value="KXS31017.1"/>
    <property type="molecule type" value="Genomic_DNA"/>
</dbReference>